<dbReference type="PROSITE" id="PS51676">
    <property type="entry name" value="FF"/>
    <property type="match status" value="1"/>
</dbReference>
<dbReference type="AlphaFoldDB" id="A0A9P6QFS1"/>
<evidence type="ECO:0000313" key="5">
    <source>
        <dbReference type="EMBL" id="KAG0267477.1"/>
    </source>
</evidence>
<reference evidence="5" key="1">
    <citation type="journal article" date="2020" name="Fungal Divers.">
        <title>Resolving the Mortierellaceae phylogeny through synthesis of multi-gene phylogenetics and phylogenomics.</title>
        <authorList>
            <person name="Vandepol N."/>
            <person name="Liber J."/>
            <person name="Desiro A."/>
            <person name="Na H."/>
            <person name="Kennedy M."/>
            <person name="Barry K."/>
            <person name="Grigoriev I.V."/>
            <person name="Miller A.N."/>
            <person name="O'Donnell K."/>
            <person name="Stajich J.E."/>
            <person name="Bonito G."/>
        </authorList>
    </citation>
    <scope>NUCLEOTIDE SEQUENCE</scope>
    <source>
        <strain evidence="5">KOD948</strain>
    </source>
</reference>
<protein>
    <submittedName>
        <fullName evidence="5">Transcription elongation regulator</fullName>
    </submittedName>
</protein>
<feature type="compositionally biased region" description="Acidic residues" evidence="2">
    <location>
        <begin position="259"/>
        <end position="279"/>
    </location>
</feature>
<evidence type="ECO:0000256" key="2">
    <source>
        <dbReference type="SAM" id="MobiDB-lite"/>
    </source>
</evidence>
<feature type="compositionally biased region" description="Pro residues" evidence="2">
    <location>
        <begin position="104"/>
        <end position="115"/>
    </location>
</feature>
<dbReference type="SMART" id="SM00441">
    <property type="entry name" value="FF"/>
    <property type="match status" value="3"/>
</dbReference>
<proteinExistence type="predicted"/>
<feature type="region of interest" description="Disordered" evidence="2">
    <location>
        <begin position="257"/>
        <end position="280"/>
    </location>
</feature>
<dbReference type="CDD" id="cd00201">
    <property type="entry name" value="WW"/>
    <property type="match status" value="1"/>
</dbReference>
<name>A0A9P6QFS1_9FUNG</name>
<keyword evidence="1" id="KW-0677">Repeat</keyword>
<dbReference type="PROSITE" id="PS01159">
    <property type="entry name" value="WW_DOMAIN_1"/>
    <property type="match status" value="1"/>
</dbReference>
<feature type="region of interest" description="Disordered" evidence="2">
    <location>
        <begin position="199"/>
        <end position="241"/>
    </location>
</feature>
<feature type="region of interest" description="Disordered" evidence="2">
    <location>
        <begin position="375"/>
        <end position="409"/>
    </location>
</feature>
<gene>
    <name evidence="5" type="primary">TCERG1</name>
    <name evidence="5" type="ORF">BG011_004511</name>
</gene>
<dbReference type="SMART" id="SM00456">
    <property type="entry name" value="WW"/>
    <property type="match status" value="2"/>
</dbReference>
<dbReference type="InterPro" id="IPR002713">
    <property type="entry name" value="FF_domain"/>
</dbReference>
<dbReference type="PANTHER" id="PTHR15377">
    <property type="entry name" value="TRANSCRIPTION ELONGATION REGULATOR 1"/>
    <property type="match status" value="1"/>
</dbReference>
<dbReference type="Pfam" id="PF00397">
    <property type="entry name" value="WW"/>
    <property type="match status" value="1"/>
</dbReference>
<feature type="domain" description="WW" evidence="3">
    <location>
        <begin position="43"/>
        <end position="76"/>
    </location>
</feature>
<feature type="compositionally biased region" description="Pro residues" evidence="2">
    <location>
        <begin position="16"/>
        <end position="45"/>
    </location>
</feature>
<feature type="compositionally biased region" description="Basic and acidic residues" evidence="2">
    <location>
        <begin position="375"/>
        <end position="398"/>
    </location>
</feature>
<dbReference type="GO" id="GO:0070063">
    <property type="term" value="F:RNA polymerase binding"/>
    <property type="evidence" value="ECO:0007669"/>
    <property type="project" value="InterPro"/>
</dbReference>
<dbReference type="PANTHER" id="PTHR15377:SF3">
    <property type="entry name" value="WW DOMAIN-CONTAINING PROTEIN"/>
    <property type="match status" value="1"/>
</dbReference>
<sequence>MNLHPAGPPLGQTMPGPIPGPPGPPGLSGPVPGGPPPTFQPPNWLPPGWTEHKAPDGMAYFYNSTTGQSTWIRPTMGPPPPPGSVAPSPPPPGMPEYPMNQQPLHPPGVAPPPQALTPSTGAKDGTGKGSKPKKAKREKAVKKTQIMDTAWFIVTTNLDNTFFYNKETKSSIWIPTPELEIILAKMGQMETEKLEAERKAREEEEQERLQALKRSNEGKIAPDYEKRPRTEADSANTGTEMTEDDVAWQLAAMGQDMMGDQDGDQYMESQDESEDEDDESVRARLRLLQGSSSAAIVSPKPVVVPMEISTENVQEREMAFLDMMRDRGVTQFDTWERAMAKIELDPRMYLIPDNKERMELFESFCVIRAKEIKEAKEKEQNADQDRGDKEKRSRDTKSTHSTSSSNKPEDVYRRLVEDYTTKTSTWLDFMTKYRIDPRFLGLKPGSLRESIFRQYLSDLKKGVIQSKARSSHSSDRDKRSSSSSRPSSSKKYKATEKEIDEFMSLLKETKKDILHEHKHSSSVEWRKIKKLVDRDRRYDAVGSSTERELLFREYADRVIQRRD</sequence>
<comment type="caution">
    <text evidence="5">The sequence shown here is derived from an EMBL/GenBank/DDBJ whole genome shotgun (WGS) entry which is preliminary data.</text>
</comment>
<dbReference type="EMBL" id="JAAAJA010000003">
    <property type="protein sequence ID" value="KAG0267477.1"/>
    <property type="molecule type" value="Genomic_DNA"/>
</dbReference>
<dbReference type="OrthoDB" id="410044at2759"/>
<feature type="compositionally biased region" description="Pro residues" evidence="2">
    <location>
        <begin position="76"/>
        <end position="95"/>
    </location>
</feature>
<dbReference type="Gene3D" id="2.20.70.10">
    <property type="match status" value="2"/>
</dbReference>
<dbReference type="InterPro" id="IPR045148">
    <property type="entry name" value="TCRG1-like"/>
</dbReference>
<evidence type="ECO:0000259" key="3">
    <source>
        <dbReference type="PROSITE" id="PS50020"/>
    </source>
</evidence>
<evidence type="ECO:0000259" key="4">
    <source>
        <dbReference type="PROSITE" id="PS51676"/>
    </source>
</evidence>
<feature type="region of interest" description="Disordered" evidence="2">
    <location>
        <begin position="463"/>
        <end position="493"/>
    </location>
</feature>
<feature type="region of interest" description="Disordered" evidence="2">
    <location>
        <begin position="1"/>
        <end position="51"/>
    </location>
</feature>
<evidence type="ECO:0000256" key="1">
    <source>
        <dbReference type="ARBA" id="ARBA00022737"/>
    </source>
</evidence>
<dbReference type="PROSITE" id="PS50020">
    <property type="entry name" value="WW_DOMAIN_2"/>
    <property type="match status" value="1"/>
</dbReference>
<dbReference type="Proteomes" id="UP000726737">
    <property type="component" value="Unassembled WGS sequence"/>
</dbReference>
<dbReference type="InterPro" id="IPR001202">
    <property type="entry name" value="WW_dom"/>
</dbReference>
<evidence type="ECO:0000313" key="6">
    <source>
        <dbReference type="Proteomes" id="UP000726737"/>
    </source>
</evidence>
<dbReference type="SUPFAM" id="SSF51045">
    <property type="entry name" value="WW domain"/>
    <property type="match status" value="1"/>
</dbReference>
<keyword evidence="6" id="KW-1185">Reference proteome</keyword>
<dbReference type="InterPro" id="IPR036517">
    <property type="entry name" value="FF_domain_sf"/>
</dbReference>
<organism evidence="5 6">
    <name type="scientific">Mortierella polycephala</name>
    <dbReference type="NCBI Taxonomy" id="41804"/>
    <lineage>
        <taxon>Eukaryota</taxon>
        <taxon>Fungi</taxon>
        <taxon>Fungi incertae sedis</taxon>
        <taxon>Mucoromycota</taxon>
        <taxon>Mortierellomycotina</taxon>
        <taxon>Mortierellomycetes</taxon>
        <taxon>Mortierellales</taxon>
        <taxon>Mortierellaceae</taxon>
        <taxon>Mortierella</taxon>
    </lineage>
</organism>
<accession>A0A9P6QFS1</accession>
<dbReference type="SUPFAM" id="SSF81698">
    <property type="entry name" value="FF domain"/>
    <property type="match status" value="3"/>
</dbReference>
<dbReference type="InterPro" id="IPR036020">
    <property type="entry name" value="WW_dom_sf"/>
</dbReference>
<feature type="compositionally biased region" description="Basic and acidic residues" evidence="2">
    <location>
        <begin position="199"/>
        <end position="232"/>
    </location>
</feature>
<feature type="compositionally biased region" description="Basic residues" evidence="2">
    <location>
        <begin position="130"/>
        <end position="142"/>
    </location>
</feature>
<feature type="region of interest" description="Disordered" evidence="2">
    <location>
        <begin position="70"/>
        <end position="142"/>
    </location>
</feature>
<feature type="domain" description="FF" evidence="4">
    <location>
        <begin position="495"/>
        <end position="557"/>
    </location>
</feature>
<dbReference type="Gene3D" id="1.10.10.440">
    <property type="entry name" value="FF domain"/>
    <property type="match status" value="3"/>
</dbReference>
<dbReference type="Pfam" id="PF01846">
    <property type="entry name" value="FF"/>
    <property type="match status" value="3"/>
</dbReference>
<dbReference type="GO" id="GO:0003712">
    <property type="term" value="F:transcription coregulator activity"/>
    <property type="evidence" value="ECO:0007669"/>
    <property type="project" value="TreeGrafter"/>
</dbReference>
<dbReference type="GO" id="GO:0005634">
    <property type="term" value="C:nucleus"/>
    <property type="evidence" value="ECO:0007669"/>
    <property type="project" value="TreeGrafter"/>
</dbReference>